<keyword evidence="13" id="KW-1015">Disulfide bond</keyword>
<evidence type="ECO:0000256" key="11">
    <source>
        <dbReference type="ARBA" id="ARBA00023130"/>
    </source>
</evidence>
<organism evidence="21 22">
    <name type="scientific">Vombatus ursinus</name>
    <name type="common">Common wombat</name>
    <dbReference type="NCBI Taxonomy" id="29139"/>
    <lineage>
        <taxon>Eukaryota</taxon>
        <taxon>Metazoa</taxon>
        <taxon>Chordata</taxon>
        <taxon>Craniata</taxon>
        <taxon>Vertebrata</taxon>
        <taxon>Euteleostomi</taxon>
        <taxon>Mammalia</taxon>
        <taxon>Metatheria</taxon>
        <taxon>Diprotodontia</taxon>
        <taxon>Vombatidae</taxon>
        <taxon>Vombatus</taxon>
    </lineage>
</organism>
<dbReference type="GO" id="GO:0002250">
    <property type="term" value="P:adaptive immune response"/>
    <property type="evidence" value="ECO:0007669"/>
    <property type="project" value="UniProtKB-KW"/>
</dbReference>
<dbReference type="AlphaFoldDB" id="A0A4X2KKE0"/>
<keyword evidence="4" id="KW-0399">Innate immunity</keyword>
<dbReference type="SUPFAM" id="SSF56436">
    <property type="entry name" value="C-type lectin-like"/>
    <property type="match status" value="1"/>
</dbReference>
<evidence type="ECO:0000313" key="22">
    <source>
        <dbReference type="Proteomes" id="UP000314987"/>
    </source>
</evidence>
<dbReference type="CDD" id="cd03593">
    <property type="entry name" value="CLECT_NK_receptors_like"/>
    <property type="match status" value="1"/>
</dbReference>
<evidence type="ECO:0000313" key="21">
    <source>
        <dbReference type="Ensembl" id="ENSVURP00010009657.1"/>
    </source>
</evidence>
<evidence type="ECO:0000256" key="17">
    <source>
        <dbReference type="ARBA" id="ARBA00030488"/>
    </source>
</evidence>
<reference evidence="21" key="2">
    <citation type="submission" date="2025-08" db="UniProtKB">
        <authorList>
            <consortium name="Ensembl"/>
        </authorList>
    </citation>
    <scope>IDENTIFICATION</scope>
</reference>
<dbReference type="InterPro" id="IPR016187">
    <property type="entry name" value="CTDL_fold"/>
</dbReference>
<evidence type="ECO:0000256" key="16">
    <source>
        <dbReference type="ARBA" id="ARBA00029623"/>
    </source>
</evidence>
<dbReference type="GO" id="GO:0030246">
    <property type="term" value="F:carbohydrate binding"/>
    <property type="evidence" value="ECO:0007669"/>
    <property type="project" value="UniProtKB-KW"/>
</dbReference>
<dbReference type="PANTHER" id="PTHR47494:SF1">
    <property type="entry name" value="NKG2-D TYPE II INTEGRAL MEMBRANE PROTEIN"/>
    <property type="match status" value="1"/>
</dbReference>
<proteinExistence type="predicted"/>
<dbReference type="OrthoDB" id="2142683at2759"/>
<keyword evidence="12 19" id="KW-0472">Membrane</keyword>
<keyword evidence="7" id="KW-0221">Differentiation</keyword>
<evidence type="ECO:0000256" key="3">
    <source>
        <dbReference type="ARBA" id="ARBA00022475"/>
    </source>
</evidence>
<dbReference type="PROSITE" id="PS50041">
    <property type="entry name" value="C_TYPE_LECTIN_2"/>
    <property type="match status" value="1"/>
</dbReference>
<reference evidence="22" key="1">
    <citation type="submission" date="2018-12" db="EMBL/GenBank/DDBJ databases">
        <authorList>
            <person name="Yazar S."/>
        </authorList>
    </citation>
    <scope>NUCLEOTIDE SEQUENCE [LARGE SCALE GENOMIC DNA]</scope>
</reference>
<dbReference type="STRING" id="29139.ENSVURP00010009657"/>
<dbReference type="RefSeq" id="XP_027712174.1">
    <property type="nucleotide sequence ID" value="XM_027856373.1"/>
</dbReference>
<dbReference type="InterPro" id="IPR001304">
    <property type="entry name" value="C-type_lectin-like"/>
</dbReference>
<dbReference type="GO" id="GO:0005886">
    <property type="term" value="C:plasma membrane"/>
    <property type="evidence" value="ECO:0007669"/>
    <property type="project" value="UniProtKB-SubCell"/>
</dbReference>
<evidence type="ECO:0000256" key="7">
    <source>
        <dbReference type="ARBA" id="ARBA00022782"/>
    </source>
</evidence>
<dbReference type="GO" id="GO:0045087">
    <property type="term" value="P:innate immune response"/>
    <property type="evidence" value="ECO:0007669"/>
    <property type="project" value="UniProtKB-KW"/>
</dbReference>
<keyword evidence="10 19" id="KW-1133">Transmembrane helix</keyword>
<keyword evidence="22" id="KW-1185">Reference proteome</keyword>
<dbReference type="GO" id="GO:0030154">
    <property type="term" value="P:cell differentiation"/>
    <property type="evidence" value="ECO:0007669"/>
    <property type="project" value="UniProtKB-KW"/>
</dbReference>
<evidence type="ECO:0000256" key="15">
    <source>
        <dbReference type="ARBA" id="ARBA00023180"/>
    </source>
</evidence>
<gene>
    <name evidence="21" type="primary">KLRK1</name>
</gene>
<keyword evidence="5 19" id="KW-0812">Transmembrane</keyword>
<evidence type="ECO:0000256" key="19">
    <source>
        <dbReference type="SAM" id="Phobius"/>
    </source>
</evidence>
<dbReference type="Proteomes" id="UP000314987">
    <property type="component" value="Unassembled WGS sequence"/>
</dbReference>
<accession>A0A4X2KKE0</accession>
<keyword evidence="15" id="KW-0325">Glycoprotein</keyword>
<sequence>MFFSQNVNERAIIFFWVTVVFWALQLSVPYQDLIFSSHTKDFPTSLRTFLLRAETSEQQDSKSTVASRFFFTKRQEGSLTRMRNKYTANESLLFLRRFIAVVMGIKFFVMLAMLGTIFIYSSNPKAPSNANGFYCGPCPKNWVCYKNNCYLFSNESKSWDQSRASCLSHNSSLLKIYSREDQDFLALVKSYHWMGLVQPTPSGFWMWEDGSPFSPDLLSLVLVQKGNCAVYGSSFKGYTENCSSPNTYICMQKGQQRRHDGNKAGGLAWTLQGGCWC</sequence>
<keyword evidence="3" id="KW-1003">Cell membrane</keyword>
<evidence type="ECO:0000256" key="18">
    <source>
        <dbReference type="ARBA" id="ARBA00032264"/>
    </source>
</evidence>
<feature type="domain" description="C-type lectin" evidence="20">
    <location>
        <begin position="145"/>
        <end position="251"/>
    </location>
</feature>
<evidence type="ECO:0000256" key="6">
    <source>
        <dbReference type="ARBA" id="ARBA00022734"/>
    </source>
</evidence>
<comment type="subcellular location">
    <subcellularLocation>
        <location evidence="1">Cell membrane</location>
        <topology evidence="1">Single-pass type II membrane protein</topology>
    </subcellularLocation>
</comment>
<name>A0A4X2KKE0_VOMUR</name>
<evidence type="ECO:0000256" key="1">
    <source>
        <dbReference type="ARBA" id="ARBA00004401"/>
    </source>
</evidence>
<dbReference type="OMA" id="YICMQKH"/>
<dbReference type="CTD" id="22914"/>
<keyword evidence="11" id="KW-1064">Adaptive immunity</keyword>
<dbReference type="PANTHER" id="PTHR47494">
    <property type="entry name" value="NKG2-D TYPE II INTEGRAL MEMBRANE PROTEIN"/>
    <property type="match status" value="1"/>
</dbReference>
<dbReference type="SMART" id="SM00034">
    <property type="entry name" value="CLECT"/>
    <property type="match status" value="1"/>
</dbReference>
<feature type="transmembrane region" description="Helical" evidence="19">
    <location>
        <begin position="12"/>
        <end position="30"/>
    </location>
</feature>
<keyword evidence="6" id="KW-0430">Lectin</keyword>
<reference evidence="21" key="3">
    <citation type="submission" date="2025-09" db="UniProtKB">
        <authorList>
            <consortium name="Ensembl"/>
        </authorList>
    </citation>
    <scope>IDENTIFICATION</scope>
</reference>
<evidence type="ECO:0000256" key="12">
    <source>
        <dbReference type="ARBA" id="ARBA00023136"/>
    </source>
</evidence>
<dbReference type="Pfam" id="PF00059">
    <property type="entry name" value="Lectin_C"/>
    <property type="match status" value="1"/>
</dbReference>
<dbReference type="InterPro" id="IPR016186">
    <property type="entry name" value="C-type_lectin-like/link_sf"/>
</dbReference>
<keyword evidence="8" id="KW-0391">Immunity</keyword>
<evidence type="ECO:0000259" key="20">
    <source>
        <dbReference type="PROSITE" id="PS50041"/>
    </source>
</evidence>
<keyword evidence="14" id="KW-0675">Receptor</keyword>
<evidence type="ECO:0000256" key="13">
    <source>
        <dbReference type="ARBA" id="ARBA00023157"/>
    </source>
</evidence>
<evidence type="ECO:0000256" key="5">
    <source>
        <dbReference type="ARBA" id="ARBA00022692"/>
    </source>
</evidence>
<evidence type="ECO:0000256" key="4">
    <source>
        <dbReference type="ARBA" id="ARBA00022588"/>
    </source>
</evidence>
<evidence type="ECO:0000256" key="9">
    <source>
        <dbReference type="ARBA" id="ARBA00022968"/>
    </source>
</evidence>
<dbReference type="GO" id="GO:0045954">
    <property type="term" value="P:positive regulation of natural killer cell mediated cytotoxicity"/>
    <property type="evidence" value="ECO:0007669"/>
    <property type="project" value="InterPro"/>
</dbReference>
<evidence type="ECO:0000256" key="14">
    <source>
        <dbReference type="ARBA" id="ARBA00023170"/>
    </source>
</evidence>
<dbReference type="GeneID" id="114038870"/>
<dbReference type="Gene3D" id="3.10.100.10">
    <property type="entry name" value="Mannose-Binding Protein A, subunit A"/>
    <property type="match status" value="1"/>
</dbReference>
<evidence type="ECO:0000256" key="10">
    <source>
        <dbReference type="ARBA" id="ARBA00022989"/>
    </source>
</evidence>
<dbReference type="InterPro" id="IPR042169">
    <property type="entry name" value="NKG2D"/>
</dbReference>
<dbReference type="Ensembl" id="ENSVURT00010010960.1">
    <property type="protein sequence ID" value="ENSVURP00010009657.1"/>
    <property type="gene ID" value="ENSVURG00010007478.1"/>
</dbReference>
<protein>
    <recommendedName>
        <fullName evidence="2">NKG2-D type II integral membrane protein</fullName>
    </recommendedName>
    <alternativeName>
        <fullName evidence="18">Killer cell lectin-like receptor subfamily K member 1</fullName>
    </alternativeName>
    <alternativeName>
        <fullName evidence="16">NK cell receptor D</fullName>
    </alternativeName>
    <alternativeName>
        <fullName evidence="17">NKG2-D-activating NK receptor</fullName>
    </alternativeName>
</protein>
<evidence type="ECO:0000256" key="8">
    <source>
        <dbReference type="ARBA" id="ARBA00022859"/>
    </source>
</evidence>
<dbReference type="InterPro" id="IPR033992">
    <property type="entry name" value="NKR-like_CTLD"/>
</dbReference>
<feature type="transmembrane region" description="Helical" evidence="19">
    <location>
        <begin position="98"/>
        <end position="120"/>
    </location>
</feature>
<evidence type="ECO:0000256" key="2">
    <source>
        <dbReference type="ARBA" id="ARBA00022268"/>
    </source>
</evidence>
<dbReference type="GeneTree" id="ENSGT00940000154558"/>
<keyword evidence="9" id="KW-0735">Signal-anchor</keyword>